<dbReference type="PATRIC" id="fig|1705389.3.peg.2957"/>
<dbReference type="Gene3D" id="3.40.50.300">
    <property type="entry name" value="P-loop containing nucleotide triphosphate hydrolases"/>
    <property type="match status" value="2"/>
</dbReference>
<accession>A0A0N0BNS1</accession>
<comment type="caution">
    <text evidence="7">The sequence shown here is derived from an EMBL/GenBank/DDBJ whole genome shotgun (WGS) entry which is preliminary data.</text>
</comment>
<keyword evidence="8" id="KW-1185">Reference proteome</keyword>
<keyword evidence="4 5" id="KW-0067">ATP-binding</keyword>
<feature type="binding site" evidence="5">
    <location>
        <begin position="9"/>
        <end position="16"/>
    </location>
    <ligand>
        <name>ATP</name>
        <dbReference type="ChEBI" id="CHEBI:30616"/>
    </ligand>
</feature>
<keyword evidence="3 5" id="KW-0347">Helicase</keyword>
<dbReference type="STRING" id="1765655.AMR74_16845"/>
<dbReference type="GO" id="GO:0005524">
    <property type="term" value="F:ATP binding"/>
    <property type="evidence" value="ECO:0007669"/>
    <property type="project" value="UniProtKB-UniRule"/>
</dbReference>
<gene>
    <name evidence="7" type="ORF">AMR74_16845</name>
</gene>
<evidence type="ECO:0000259" key="6">
    <source>
        <dbReference type="PROSITE" id="PS51198"/>
    </source>
</evidence>
<dbReference type="InterPro" id="IPR027417">
    <property type="entry name" value="P-loop_NTPase"/>
</dbReference>
<dbReference type="GO" id="GO:0003677">
    <property type="term" value="F:DNA binding"/>
    <property type="evidence" value="ECO:0007669"/>
    <property type="project" value="InterPro"/>
</dbReference>
<organism evidence="7 8">
    <name type="scientific">Halorubrum tropicale</name>
    <dbReference type="NCBI Taxonomy" id="1765655"/>
    <lineage>
        <taxon>Archaea</taxon>
        <taxon>Methanobacteriati</taxon>
        <taxon>Methanobacteriota</taxon>
        <taxon>Stenosarchaea group</taxon>
        <taxon>Halobacteria</taxon>
        <taxon>Halobacteriales</taxon>
        <taxon>Haloferacaceae</taxon>
        <taxon>Halorubrum</taxon>
    </lineage>
</organism>
<dbReference type="PROSITE" id="PS51198">
    <property type="entry name" value="UVRD_HELICASE_ATP_BIND"/>
    <property type="match status" value="1"/>
</dbReference>
<sequence>MTHVTKLVGAPGSGKTTKLLEFAEREAEEHDTGVGQIMFCTFSKSAQQEATERFMDVYPDSSEETIEKRVKTVHGASLVACLIDGDLERRSHNNLDQPGQLLIRRNNDRDAPYFGWFFKSEFPHVHYDPDADDPIKRLGDGEDAETPTGNQVLALYDYLKSKNLALDQFYHTPFYDDLDLAPDVVLDILEGWEDFKEENDLIQDADYVKKALDDGCHPPTDVLIIDEFQDLSPLQCELYEQWRDAGGLDRIYIAGDVHQAIYGFRGANPSYFRETPADEVIHHEESKRCPERIVDAAVPVVAPPEEHDVSRVSAWRTGGQVDHVGASTPGHLGELVTDALTTHDEVYLLARTNRQTGKLAYGLRDAGVPYLGLKPDGHLRRWEHPMPMLLAALRAIDRGRNIPVAVAQALLERASSAPAREEAKQDAAAGRLRPDSTLSRAFTADEVSEWFPNADRGRDIVPRLSLREWRRELLAGALRSGAVNDPGDVRVGTIHAAKGLEAPCVFVFPAYSRAQLERFQNGAEAEERRLYYVAMTRASESVRVVHDYFDGQEFPPLEAV</sequence>
<proteinExistence type="predicted"/>
<dbReference type="InterPro" id="IPR027785">
    <property type="entry name" value="UvrD-like_helicase_C"/>
</dbReference>
<evidence type="ECO:0000256" key="5">
    <source>
        <dbReference type="PROSITE-ProRule" id="PRU00560"/>
    </source>
</evidence>
<dbReference type="GO" id="GO:0016787">
    <property type="term" value="F:hydrolase activity"/>
    <property type="evidence" value="ECO:0007669"/>
    <property type="project" value="UniProtKB-UniRule"/>
</dbReference>
<protein>
    <recommendedName>
        <fullName evidence="6">UvrD-like helicase ATP-binding domain-containing protein</fullName>
    </recommendedName>
</protein>
<dbReference type="Pfam" id="PF13245">
    <property type="entry name" value="AAA_19"/>
    <property type="match status" value="1"/>
</dbReference>
<keyword evidence="2 5" id="KW-0378">Hydrolase</keyword>
<name>A0A0N0BNS1_9EURY</name>
<dbReference type="EMBL" id="LIST01000015">
    <property type="protein sequence ID" value="KOX92696.1"/>
    <property type="molecule type" value="Genomic_DNA"/>
</dbReference>
<evidence type="ECO:0000256" key="4">
    <source>
        <dbReference type="ARBA" id="ARBA00022840"/>
    </source>
</evidence>
<evidence type="ECO:0000313" key="7">
    <source>
        <dbReference type="EMBL" id="KOX92696.1"/>
    </source>
</evidence>
<keyword evidence="1 5" id="KW-0547">Nucleotide-binding</keyword>
<dbReference type="AlphaFoldDB" id="A0A0N0BNS1"/>
<dbReference type="PANTHER" id="PTHR11070:SF2">
    <property type="entry name" value="ATP-DEPENDENT DNA HELICASE SRS2"/>
    <property type="match status" value="1"/>
</dbReference>
<reference evidence="7 8" key="1">
    <citation type="submission" date="2015-08" db="EMBL/GenBank/DDBJ databases">
        <title>Genomes of Isolates from Cabo Rojo, PR.</title>
        <authorList>
            <person name="Sanchez-Nieves R.L."/>
            <person name="Montalvo-Rodriguez R."/>
        </authorList>
    </citation>
    <scope>NUCLEOTIDE SEQUENCE [LARGE SCALE GENOMIC DNA]</scope>
    <source>
        <strain evidence="7 8">5</strain>
    </source>
</reference>
<dbReference type="Pfam" id="PF13538">
    <property type="entry name" value="UvrD_C_2"/>
    <property type="match status" value="1"/>
</dbReference>
<dbReference type="PANTHER" id="PTHR11070">
    <property type="entry name" value="UVRD / RECB / PCRA DNA HELICASE FAMILY MEMBER"/>
    <property type="match status" value="1"/>
</dbReference>
<evidence type="ECO:0000256" key="1">
    <source>
        <dbReference type="ARBA" id="ARBA00022741"/>
    </source>
</evidence>
<dbReference type="GO" id="GO:0043138">
    <property type="term" value="F:3'-5' DNA helicase activity"/>
    <property type="evidence" value="ECO:0007669"/>
    <property type="project" value="UniProtKB-EC"/>
</dbReference>
<dbReference type="SUPFAM" id="SSF52540">
    <property type="entry name" value="P-loop containing nucleoside triphosphate hydrolases"/>
    <property type="match status" value="1"/>
</dbReference>
<dbReference type="InterPro" id="IPR014016">
    <property type="entry name" value="UvrD-like_ATP-bd"/>
</dbReference>
<feature type="domain" description="UvrD-like helicase ATP-binding" evidence="6">
    <location>
        <begin position="1"/>
        <end position="318"/>
    </location>
</feature>
<dbReference type="RefSeq" id="WP_053773205.1">
    <property type="nucleotide sequence ID" value="NZ_LIST01000015.1"/>
</dbReference>
<dbReference type="GO" id="GO:0000725">
    <property type="term" value="P:recombinational repair"/>
    <property type="evidence" value="ECO:0007669"/>
    <property type="project" value="TreeGrafter"/>
</dbReference>
<dbReference type="OrthoDB" id="203178at2157"/>
<evidence type="ECO:0000313" key="8">
    <source>
        <dbReference type="Proteomes" id="UP000037747"/>
    </source>
</evidence>
<dbReference type="Proteomes" id="UP000037747">
    <property type="component" value="Unassembled WGS sequence"/>
</dbReference>
<evidence type="ECO:0000256" key="2">
    <source>
        <dbReference type="ARBA" id="ARBA00022801"/>
    </source>
</evidence>
<evidence type="ECO:0000256" key="3">
    <source>
        <dbReference type="ARBA" id="ARBA00022806"/>
    </source>
</evidence>
<dbReference type="InterPro" id="IPR000212">
    <property type="entry name" value="DNA_helicase_UvrD/REP"/>
</dbReference>